<dbReference type="Proteomes" id="UP000190339">
    <property type="component" value="Unassembled WGS sequence"/>
</dbReference>
<dbReference type="EMBL" id="FUYL01000001">
    <property type="protein sequence ID" value="SKB28670.1"/>
    <property type="molecule type" value="Genomic_DNA"/>
</dbReference>
<dbReference type="AlphaFoldDB" id="A0A1T5A137"/>
<sequence>MKILKITSLLFLFMAFCIHSIQAQTKGSNQISMSYGAFSVYEYASMFFEDIESKGIASLNYKYAVKDRFMVGAAISYEALTGHTNDVLVAFGAEDTEREFTNITFAVETDYRYVSKPSFQMYSGIGVAYFTSDQYDTNLSFQINALGFRVGKKLAAYAELGFGYKGMAQLGASYQF</sequence>
<evidence type="ECO:0000256" key="1">
    <source>
        <dbReference type="SAM" id="SignalP"/>
    </source>
</evidence>
<proteinExistence type="predicted"/>
<evidence type="ECO:0008006" key="4">
    <source>
        <dbReference type="Google" id="ProtNLM"/>
    </source>
</evidence>
<keyword evidence="3" id="KW-1185">Reference proteome</keyword>
<gene>
    <name evidence="2" type="ORF">SAMN05660866_00569</name>
</gene>
<keyword evidence="1" id="KW-0732">Signal</keyword>
<feature type="chain" id="PRO_5012843465" description="Outer membrane protein beta-barrel domain-containing protein" evidence="1">
    <location>
        <begin position="24"/>
        <end position="176"/>
    </location>
</feature>
<organism evidence="2 3">
    <name type="scientific">Maribacter arcticus</name>
    <dbReference type="NCBI Taxonomy" id="561365"/>
    <lineage>
        <taxon>Bacteria</taxon>
        <taxon>Pseudomonadati</taxon>
        <taxon>Bacteroidota</taxon>
        <taxon>Flavobacteriia</taxon>
        <taxon>Flavobacteriales</taxon>
        <taxon>Flavobacteriaceae</taxon>
        <taxon>Maribacter</taxon>
    </lineage>
</organism>
<name>A0A1T5A137_9FLAO</name>
<feature type="signal peptide" evidence="1">
    <location>
        <begin position="1"/>
        <end position="23"/>
    </location>
</feature>
<dbReference type="RefSeq" id="WP_143814385.1">
    <property type="nucleotide sequence ID" value="NZ_FUYL01000001.1"/>
</dbReference>
<dbReference type="OrthoDB" id="763581at2"/>
<evidence type="ECO:0000313" key="3">
    <source>
        <dbReference type="Proteomes" id="UP000190339"/>
    </source>
</evidence>
<reference evidence="3" key="1">
    <citation type="submission" date="2017-02" db="EMBL/GenBank/DDBJ databases">
        <authorList>
            <person name="Varghese N."/>
            <person name="Submissions S."/>
        </authorList>
    </citation>
    <scope>NUCLEOTIDE SEQUENCE [LARGE SCALE GENOMIC DNA]</scope>
    <source>
        <strain evidence="3">DSM 23546</strain>
    </source>
</reference>
<protein>
    <recommendedName>
        <fullName evidence="4">Outer membrane protein beta-barrel domain-containing protein</fullName>
    </recommendedName>
</protein>
<evidence type="ECO:0000313" key="2">
    <source>
        <dbReference type="EMBL" id="SKB28670.1"/>
    </source>
</evidence>
<accession>A0A1T5A137</accession>